<proteinExistence type="predicted"/>
<dbReference type="InterPro" id="IPR023833">
    <property type="entry name" value="Signal_pept_SipW-depend-type"/>
</dbReference>
<comment type="caution">
    <text evidence="1">The sequence shown here is derived from an EMBL/GenBank/DDBJ whole genome shotgun (WGS) entry which is preliminary data.</text>
</comment>
<dbReference type="AlphaFoldDB" id="A0A2A9DU38"/>
<keyword evidence="2" id="KW-1185">Reference proteome</keyword>
<dbReference type="EMBL" id="PDJE01000001">
    <property type="protein sequence ID" value="PFG29409.1"/>
    <property type="molecule type" value="Genomic_DNA"/>
</dbReference>
<evidence type="ECO:0000313" key="1">
    <source>
        <dbReference type="EMBL" id="PFG29409.1"/>
    </source>
</evidence>
<organism evidence="1 2">
    <name type="scientific">Paramicrobacterium agarici</name>
    <dbReference type="NCBI Taxonomy" id="630514"/>
    <lineage>
        <taxon>Bacteria</taxon>
        <taxon>Bacillati</taxon>
        <taxon>Actinomycetota</taxon>
        <taxon>Actinomycetes</taxon>
        <taxon>Micrococcales</taxon>
        <taxon>Microbacteriaceae</taxon>
        <taxon>Paramicrobacterium</taxon>
    </lineage>
</organism>
<reference evidence="1 2" key="1">
    <citation type="submission" date="2017-10" db="EMBL/GenBank/DDBJ databases">
        <title>Sequencing the genomes of 1000 actinobacteria strains.</title>
        <authorList>
            <person name="Klenk H.-P."/>
        </authorList>
    </citation>
    <scope>NUCLEOTIDE SEQUENCE [LARGE SCALE GENOMIC DNA]</scope>
    <source>
        <strain evidence="1 2">DSM 21798</strain>
    </source>
</reference>
<dbReference type="Proteomes" id="UP000221369">
    <property type="component" value="Unassembled WGS sequence"/>
</dbReference>
<accession>A0A2A9DU38</accession>
<evidence type="ECO:0000313" key="2">
    <source>
        <dbReference type="Proteomes" id="UP000221369"/>
    </source>
</evidence>
<protein>
    <submittedName>
        <fullName evidence="1">Putative ribosomally synthesized peptide with SipW-like signal peptide</fullName>
    </submittedName>
</protein>
<name>A0A2A9DU38_9MICO</name>
<gene>
    <name evidence="1" type="ORF">ATJ78_0314</name>
</gene>
<sequence>MKRVFAMIAGVALVLVTGTGVTLALWNDSETIDGVAIRSGVLMLDIGGQTEYDMGTVDTLYPGAVTATRLELNGHASGNLGLDYVLTSVLTDASSASSALFGVVDAQVYVQSSASAECATSGVPGGTQVYGDAGGYSDLAALSVTESLVSTTELANTDYLCVRLTIPAGTSATVDGVELSDATSSFILNFAGEGIR</sequence>
<dbReference type="NCBIfam" id="TIGR04088">
    <property type="entry name" value="cognate_SipW"/>
    <property type="match status" value="1"/>
</dbReference>
<dbReference type="RefSeq" id="WP_098405996.1">
    <property type="nucleotide sequence ID" value="NZ_PDJE01000001.1"/>
</dbReference>